<sequence length="150" mass="16406">MPHDHHPNDAHSHHHHDHPATGHNHADAEHLHSHMHDHDEAADLQILTNQFIDGFVAAKDKMAYLRIAGVPLELADKAGGPSLKLVDVHLSTEWQVGTASPSFGSSELSYLPYPGEMVTERTNMGFVYVSLKAKDTVDLRAFIAGKAGPD</sequence>
<accession>A0A858SR55</accession>
<evidence type="ECO:0000256" key="1">
    <source>
        <dbReference type="SAM" id="MobiDB-lite"/>
    </source>
</evidence>
<dbReference type="KEGG" id="rpon:G3256_08480"/>
<dbReference type="EMBL" id="CP048788">
    <property type="protein sequence ID" value="QJF51194.1"/>
    <property type="molecule type" value="Genomic_DNA"/>
</dbReference>
<feature type="region of interest" description="Disordered" evidence="1">
    <location>
        <begin position="1"/>
        <end position="25"/>
    </location>
</feature>
<organism evidence="2 3">
    <name type="scientific">Roseobacter ponti</name>
    <dbReference type="NCBI Taxonomy" id="1891787"/>
    <lineage>
        <taxon>Bacteria</taxon>
        <taxon>Pseudomonadati</taxon>
        <taxon>Pseudomonadota</taxon>
        <taxon>Alphaproteobacteria</taxon>
        <taxon>Rhodobacterales</taxon>
        <taxon>Roseobacteraceae</taxon>
        <taxon>Roseobacter</taxon>
    </lineage>
</organism>
<feature type="compositionally biased region" description="Basic and acidic residues" evidence="1">
    <location>
        <begin position="1"/>
        <end position="11"/>
    </location>
</feature>
<name>A0A858SR55_9RHOB</name>
<gene>
    <name evidence="2" type="ORF">G3256_08480</name>
</gene>
<dbReference type="Proteomes" id="UP000503308">
    <property type="component" value="Chromosome"/>
</dbReference>
<keyword evidence="3" id="KW-1185">Reference proteome</keyword>
<dbReference type="AlphaFoldDB" id="A0A858SR55"/>
<protein>
    <submittedName>
        <fullName evidence="2">Uncharacterized protein</fullName>
    </submittedName>
</protein>
<evidence type="ECO:0000313" key="3">
    <source>
        <dbReference type="Proteomes" id="UP000503308"/>
    </source>
</evidence>
<dbReference type="RefSeq" id="WP_169640409.1">
    <property type="nucleotide sequence ID" value="NZ_CP048788.1"/>
</dbReference>
<reference evidence="2 3" key="1">
    <citation type="submission" date="2020-02" db="EMBL/GenBank/DDBJ databases">
        <title>Genome sequence of Roseobacter ponti.</title>
        <authorList>
            <person name="Hollensteiner J."/>
            <person name="Schneider D."/>
            <person name="Poehlein A."/>
            <person name="Daniel R."/>
        </authorList>
    </citation>
    <scope>NUCLEOTIDE SEQUENCE [LARGE SCALE GENOMIC DNA]</scope>
    <source>
        <strain evidence="2 3">DSM 106830</strain>
    </source>
</reference>
<evidence type="ECO:0000313" key="2">
    <source>
        <dbReference type="EMBL" id="QJF51194.1"/>
    </source>
</evidence>
<proteinExistence type="predicted"/>